<name>G0MJB8_CAEBE</name>
<protein>
    <submittedName>
        <fullName evidence="2">Uncharacterized protein</fullName>
    </submittedName>
</protein>
<dbReference type="InParanoid" id="G0MJB8"/>
<sequence length="136" mass="15782">MLKHYFPFIAILSLISMTTGIQVNNSFFTGTIANDIPVKHYKIIDRSAYEQWIEAVRPIKNVLIRTQPESGEAKIEECQVTTTSYSFVACKRLCEDLDTLWIKICDQGKEMNVFEMTEICCPEMFQELLWHYSSDV</sequence>
<proteinExistence type="predicted"/>
<reference evidence="3" key="1">
    <citation type="submission" date="2011-07" db="EMBL/GenBank/DDBJ databases">
        <authorList>
            <consortium name="Caenorhabditis brenneri Sequencing and Analysis Consortium"/>
            <person name="Wilson R.K."/>
        </authorList>
    </citation>
    <scope>NUCLEOTIDE SEQUENCE [LARGE SCALE GENOMIC DNA]</scope>
    <source>
        <strain evidence="3">PB2801</strain>
    </source>
</reference>
<gene>
    <name evidence="2" type="ORF">CAEBREN_05353</name>
</gene>
<evidence type="ECO:0000313" key="3">
    <source>
        <dbReference type="Proteomes" id="UP000008068"/>
    </source>
</evidence>
<keyword evidence="3" id="KW-1185">Reference proteome</keyword>
<feature type="chain" id="PRO_5003403163" evidence="1">
    <location>
        <begin position="21"/>
        <end position="136"/>
    </location>
</feature>
<dbReference type="EMBL" id="GL379797">
    <property type="protein sequence ID" value="EGT32321.1"/>
    <property type="molecule type" value="Genomic_DNA"/>
</dbReference>
<dbReference type="AlphaFoldDB" id="G0MJB8"/>
<evidence type="ECO:0000256" key="1">
    <source>
        <dbReference type="SAM" id="SignalP"/>
    </source>
</evidence>
<dbReference type="HOGENOM" id="CLU_1877248_0_0_1"/>
<dbReference type="Proteomes" id="UP000008068">
    <property type="component" value="Unassembled WGS sequence"/>
</dbReference>
<evidence type="ECO:0000313" key="2">
    <source>
        <dbReference type="EMBL" id="EGT32321.1"/>
    </source>
</evidence>
<keyword evidence="1" id="KW-0732">Signal</keyword>
<organism evidence="3">
    <name type="scientific">Caenorhabditis brenneri</name>
    <name type="common">Nematode worm</name>
    <dbReference type="NCBI Taxonomy" id="135651"/>
    <lineage>
        <taxon>Eukaryota</taxon>
        <taxon>Metazoa</taxon>
        <taxon>Ecdysozoa</taxon>
        <taxon>Nematoda</taxon>
        <taxon>Chromadorea</taxon>
        <taxon>Rhabditida</taxon>
        <taxon>Rhabditina</taxon>
        <taxon>Rhabditomorpha</taxon>
        <taxon>Rhabditoidea</taxon>
        <taxon>Rhabditidae</taxon>
        <taxon>Peloderinae</taxon>
        <taxon>Caenorhabditis</taxon>
    </lineage>
</organism>
<accession>G0MJB8</accession>
<feature type="signal peptide" evidence="1">
    <location>
        <begin position="1"/>
        <end position="20"/>
    </location>
</feature>